<gene>
    <name evidence="1" type="ORF">NITGR_330036</name>
</gene>
<dbReference type="Proteomes" id="UP000011704">
    <property type="component" value="Unassembled WGS sequence"/>
</dbReference>
<dbReference type="EMBL" id="CAQJ01000037">
    <property type="protein sequence ID" value="CCQ90638.1"/>
    <property type="molecule type" value="Genomic_DNA"/>
</dbReference>
<proteinExistence type="predicted"/>
<evidence type="ECO:0000313" key="2">
    <source>
        <dbReference type="Proteomes" id="UP000011704"/>
    </source>
</evidence>
<dbReference type="RefSeq" id="WP_005008397.1">
    <property type="nucleotide sequence ID" value="NZ_HG422173.1"/>
</dbReference>
<organism evidence="1 2">
    <name type="scientific">Nitrospina gracilis (strain 3/211)</name>
    <dbReference type="NCBI Taxonomy" id="1266370"/>
    <lineage>
        <taxon>Bacteria</taxon>
        <taxon>Pseudomonadati</taxon>
        <taxon>Nitrospinota/Tectimicrobiota group</taxon>
        <taxon>Nitrospinota</taxon>
        <taxon>Nitrospinia</taxon>
        <taxon>Nitrospinales</taxon>
        <taxon>Nitrospinaceae</taxon>
        <taxon>Nitrospina</taxon>
    </lineage>
</organism>
<sequence length="228" mass="26102">MPIKFTHVDLREEDTTESFFSHQFLSARIKTGHESNEGFDPIFTEGRSDEWLEANWKEVKDNDLMYEEDVNQYITLTLSELANPRSLACLNEYLIDINSDAGRIAVSLNSKSNRFTLFRVNADFLLLNLGLFRSDLYRDSEAYMDKGGSYYFSAAASLKSLQGGRTGLSDVMEKLSINFGKYVEILRQMKQDADNYLSFHTKIPEAEMKQLEHLLTLEVQKKNKPGPG</sequence>
<dbReference type="AlphaFoldDB" id="M1YY74"/>
<keyword evidence="2" id="KW-1185">Reference proteome</keyword>
<name>M1YY74_NITG3</name>
<protein>
    <submittedName>
        <fullName evidence="1">Uncharacterized protein</fullName>
    </submittedName>
</protein>
<accession>M1YY74</accession>
<dbReference type="InParanoid" id="M1YY74"/>
<reference evidence="1 2" key="1">
    <citation type="journal article" date="2013" name="Front. Microbiol.">
        <title>The genome of Nitrospina gracilis illuminates the metabolism and evolution of the major marine nitrite oxidizer.</title>
        <authorList>
            <person name="Luecker S."/>
            <person name="Nowka B."/>
            <person name="Rattei T."/>
            <person name="Spieck E."/>
            <person name="and Daims H."/>
        </authorList>
    </citation>
    <scope>NUCLEOTIDE SEQUENCE [LARGE SCALE GENOMIC DNA]</scope>
    <source>
        <strain evidence="1 2">3/211</strain>
    </source>
</reference>
<comment type="caution">
    <text evidence="1">The sequence shown here is derived from an EMBL/GenBank/DDBJ whole genome shotgun (WGS) entry which is preliminary data.</text>
</comment>
<dbReference type="HOGENOM" id="CLU_1213772_0_0_0"/>
<evidence type="ECO:0000313" key="1">
    <source>
        <dbReference type="EMBL" id="CCQ90638.1"/>
    </source>
</evidence>
<dbReference type="STRING" id="1266370.NITGR_330036"/>